<sequence length="82" mass="9082">MMKIFKYFLFAFLFLNLYSEVQVQAKPVPPGSGEGDVPANILFLIDSSASMSRRISNRDAVFGMTNAIYDSNGDIIAGQDRN</sequence>
<accession>A0A382JCB6</accession>
<dbReference type="EMBL" id="UINC01073421">
    <property type="protein sequence ID" value="SVC09790.1"/>
    <property type="molecule type" value="Genomic_DNA"/>
</dbReference>
<gene>
    <name evidence="1" type="ORF">METZ01_LOCUS262644</name>
</gene>
<reference evidence="1" key="1">
    <citation type="submission" date="2018-05" db="EMBL/GenBank/DDBJ databases">
        <authorList>
            <person name="Lanie J.A."/>
            <person name="Ng W.-L."/>
            <person name="Kazmierczak K.M."/>
            <person name="Andrzejewski T.M."/>
            <person name="Davidsen T.M."/>
            <person name="Wayne K.J."/>
            <person name="Tettelin H."/>
            <person name="Glass J.I."/>
            <person name="Rusch D."/>
            <person name="Podicherti R."/>
            <person name="Tsui H.-C.T."/>
            <person name="Winkler M.E."/>
        </authorList>
    </citation>
    <scope>NUCLEOTIDE SEQUENCE</scope>
</reference>
<proteinExistence type="predicted"/>
<feature type="non-terminal residue" evidence="1">
    <location>
        <position position="82"/>
    </location>
</feature>
<dbReference type="AlphaFoldDB" id="A0A382JCB6"/>
<name>A0A382JCB6_9ZZZZ</name>
<protein>
    <submittedName>
        <fullName evidence="1">Uncharacterized protein</fullName>
    </submittedName>
</protein>
<organism evidence="1">
    <name type="scientific">marine metagenome</name>
    <dbReference type="NCBI Taxonomy" id="408172"/>
    <lineage>
        <taxon>unclassified sequences</taxon>
        <taxon>metagenomes</taxon>
        <taxon>ecological metagenomes</taxon>
    </lineage>
</organism>
<evidence type="ECO:0000313" key="1">
    <source>
        <dbReference type="EMBL" id="SVC09790.1"/>
    </source>
</evidence>